<sequence>MKFTISAAALLAFVSSALAQATEGFDAITSPTEDEVLTAGTTFTITWDPTAAYDDETVSIILLQGATQGTLELGPTVASSIDSSLGTYSWTVDSSNVGYALTLSPSKSKAPPAPPAPASP</sequence>
<dbReference type="PANTHER" id="PTHR40633">
    <property type="entry name" value="MATRIX PROTEIN, PUTATIVE (AFU_ORTHOLOGUE AFUA_8G05410)-RELATED"/>
    <property type="match status" value="1"/>
</dbReference>
<feature type="chain" id="PRO_5040441285" description="Yeast cell wall synthesis Kre9/Knh1-like N-terminal domain-containing protein" evidence="2">
    <location>
        <begin position="20"/>
        <end position="120"/>
    </location>
</feature>
<comment type="caution">
    <text evidence="4">The sequence shown here is derived from an EMBL/GenBank/DDBJ whole genome shotgun (WGS) entry which is preliminary data.</text>
</comment>
<name>A0A9P5CM49_CRYP1</name>
<protein>
    <recommendedName>
        <fullName evidence="3">Yeast cell wall synthesis Kre9/Knh1-like N-terminal domain-containing protein</fullName>
    </recommendedName>
</protein>
<accession>A0A9P5CM49</accession>
<keyword evidence="5" id="KW-1185">Reference proteome</keyword>
<dbReference type="InterPro" id="IPR052982">
    <property type="entry name" value="SRP1/TIP1-like"/>
</dbReference>
<reference evidence="4" key="1">
    <citation type="journal article" date="2020" name="Phytopathology">
        <title>Genome sequence of the chestnut blight fungus Cryphonectria parasitica EP155: A fundamental resource for an archetypical invasive plant pathogen.</title>
        <authorList>
            <person name="Crouch J.A."/>
            <person name="Dawe A."/>
            <person name="Aerts A."/>
            <person name="Barry K."/>
            <person name="Churchill A.C.L."/>
            <person name="Grimwood J."/>
            <person name="Hillman B."/>
            <person name="Milgroom M.G."/>
            <person name="Pangilinan J."/>
            <person name="Smith M."/>
            <person name="Salamov A."/>
            <person name="Schmutz J."/>
            <person name="Yadav J."/>
            <person name="Grigoriev I.V."/>
            <person name="Nuss D."/>
        </authorList>
    </citation>
    <scope>NUCLEOTIDE SEQUENCE</scope>
    <source>
        <strain evidence="4">EP155</strain>
    </source>
</reference>
<feature type="signal peptide" evidence="2">
    <location>
        <begin position="1"/>
        <end position="19"/>
    </location>
</feature>
<dbReference type="Proteomes" id="UP000803844">
    <property type="component" value="Unassembled WGS sequence"/>
</dbReference>
<dbReference type="InterPro" id="IPR018466">
    <property type="entry name" value="Kre9/Knh1-like_N"/>
</dbReference>
<dbReference type="Pfam" id="PF10342">
    <property type="entry name" value="Kre9_KNH"/>
    <property type="match status" value="1"/>
</dbReference>
<gene>
    <name evidence="4" type="ORF">M406DRAFT_107921</name>
</gene>
<evidence type="ECO:0000256" key="2">
    <source>
        <dbReference type="SAM" id="SignalP"/>
    </source>
</evidence>
<dbReference type="AlphaFoldDB" id="A0A9P5CM49"/>
<dbReference type="EMBL" id="MU032350">
    <property type="protein sequence ID" value="KAF3762500.1"/>
    <property type="molecule type" value="Genomic_DNA"/>
</dbReference>
<evidence type="ECO:0000256" key="1">
    <source>
        <dbReference type="ARBA" id="ARBA00022729"/>
    </source>
</evidence>
<evidence type="ECO:0000313" key="5">
    <source>
        <dbReference type="Proteomes" id="UP000803844"/>
    </source>
</evidence>
<organism evidence="4 5">
    <name type="scientific">Cryphonectria parasitica (strain ATCC 38755 / EP155)</name>
    <dbReference type="NCBI Taxonomy" id="660469"/>
    <lineage>
        <taxon>Eukaryota</taxon>
        <taxon>Fungi</taxon>
        <taxon>Dikarya</taxon>
        <taxon>Ascomycota</taxon>
        <taxon>Pezizomycotina</taxon>
        <taxon>Sordariomycetes</taxon>
        <taxon>Sordariomycetidae</taxon>
        <taxon>Diaporthales</taxon>
        <taxon>Cryphonectriaceae</taxon>
        <taxon>Cryphonectria-Endothia species complex</taxon>
        <taxon>Cryphonectria</taxon>
    </lineage>
</organism>
<keyword evidence="1 2" id="KW-0732">Signal</keyword>
<proteinExistence type="predicted"/>
<dbReference type="RefSeq" id="XP_040773479.1">
    <property type="nucleotide sequence ID" value="XM_040915275.1"/>
</dbReference>
<dbReference type="OrthoDB" id="2260257at2759"/>
<evidence type="ECO:0000313" key="4">
    <source>
        <dbReference type="EMBL" id="KAF3762500.1"/>
    </source>
</evidence>
<evidence type="ECO:0000259" key="3">
    <source>
        <dbReference type="Pfam" id="PF10342"/>
    </source>
</evidence>
<dbReference type="GeneID" id="63832404"/>
<feature type="domain" description="Yeast cell wall synthesis Kre9/Knh1-like N-terminal" evidence="3">
    <location>
        <begin position="30"/>
        <end position="102"/>
    </location>
</feature>
<dbReference type="PANTHER" id="PTHR40633:SF1">
    <property type="entry name" value="GPI ANCHORED SERINE-THREONINE RICH PROTEIN (AFU_ORTHOLOGUE AFUA_1G03630)"/>
    <property type="match status" value="1"/>
</dbReference>